<comment type="similarity">
    <text evidence="2">Belongs to the eukaryotic RPC9 RNA polymerase subunit family.</text>
</comment>
<organism evidence="8 9">
    <name type="scientific">Eremothecium sinecaudum</name>
    <dbReference type="NCBI Taxonomy" id="45286"/>
    <lineage>
        <taxon>Eukaryota</taxon>
        <taxon>Fungi</taxon>
        <taxon>Dikarya</taxon>
        <taxon>Ascomycota</taxon>
        <taxon>Saccharomycotina</taxon>
        <taxon>Saccharomycetes</taxon>
        <taxon>Saccharomycetales</taxon>
        <taxon>Saccharomycetaceae</taxon>
        <taxon>Eremothecium</taxon>
    </lineage>
</organism>
<evidence type="ECO:0000256" key="7">
    <source>
        <dbReference type="SAM" id="MobiDB-lite"/>
    </source>
</evidence>
<name>A0A109V015_9SACH</name>
<dbReference type="Gene3D" id="1.20.1250.40">
    <property type="match status" value="1"/>
</dbReference>
<evidence type="ECO:0000256" key="6">
    <source>
        <dbReference type="ARBA" id="ARBA00023242"/>
    </source>
</evidence>
<dbReference type="STRING" id="45286.A0A109V015"/>
<dbReference type="PANTHER" id="PTHR15561:SF0">
    <property type="entry name" value="DNA-DIRECTED RNA POLYMERASE III SUBUNIT RPC9"/>
    <property type="match status" value="1"/>
</dbReference>
<dbReference type="InterPro" id="IPR010997">
    <property type="entry name" value="HRDC-like_sf"/>
</dbReference>
<dbReference type="GO" id="GO:0000166">
    <property type="term" value="F:nucleotide binding"/>
    <property type="evidence" value="ECO:0007669"/>
    <property type="project" value="InterPro"/>
</dbReference>
<proteinExistence type="inferred from homology"/>
<dbReference type="EMBL" id="CP014247">
    <property type="protein sequence ID" value="AMD22157.1"/>
    <property type="molecule type" value="Genomic_DNA"/>
</dbReference>
<keyword evidence="9" id="KW-1185">Reference proteome</keyword>
<dbReference type="RefSeq" id="XP_017989153.1">
    <property type="nucleotide sequence ID" value="XM_018133684.1"/>
</dbReference>
<dbReference type="SUPFAM" id="SSF47819">
    <property type="entry name" value="HRDC-like"/>
    <property type="match status" value="1"/>
</dbReference>
<dbReference type="Pfam" id="PF03874">
    <property type="entry name" value="RNA_pol_Rpb4"/>
    <property type="match status" value="1"/>
</dbReference>
<sequence length="156" mass="18197">MKIETVRDAFLSDYEVLQFLSKLQRKHQWVTDGDIEMTDSKSKWRKPRPYNHPELQSITRDTVNYLSMNKETDPEDAEQPASQPTKSGITRLNDEKFTILMRKLGEFDLYKLEKLQIVNQLPTNVVHLFSIVEECDSRYSEEQISAIIEAVQEAST</sequence>
<reference evidence="8 9" key="1">
    <citation type="submission" date="2016-01" db="EMBL/GenBank/DDBJ databases">
        <title>Genome sequence of the yeast Holleya sinecauda.</title>
        <authorList>
            <person name="Dietrich F.S."/>
        </authorList>
    </citation>
    <scope>NUCLEOTIDE SEQUENCE [LARGE SCALE GENOMIC DNA]</scope>
    <source>
        <strain evidence="8 9">ATCC 58844</strain>
    </source>
</reference>
<dbReference type="GO" id="GO:0005666">
    <property type="term" value="C:RNA polymerase III complex"/>
    <property type="evidence" value="ECO:0007669"/>
    <property type="project" value="InterPro"/>
</dbReference>
<gene>
    <name evidence="8" type="ORF">AW171_hschr74180</name>
</gene>
<comment type="subcellular location">
    <subcellularLocation>
        <location evidence="1">Nucleus</location>
    </subcellularLocation>
</comment>
<dbReference type="InterPro" id="IPR038324">
    <property type="entry name" value="Rpb4/RPC9_sf"/>
</dbReference>
<evidence type="ECO:0000256" key="3">
    <source>
        <dbReference type="ARBA" id="ARBA00016672"/>
    </source>
</evidence>
<dbReference type="Proteomes" id="UP000243052">
    <property type="component" value="Chromosome vii"/>
</dbReference>
<feature type="region of interest" description="Disordered" evidence="7">
    <location>
        <begin position="66"/>
        <end position="88"/>
    </location>
</feature>
<protein>
    <recommendedName>
        <fullName evidence="3">DNA-directed RNA polymerase III subunit RPC9</fullName>
    </recommendedName>
</protein>
<dbReference type="AlphaFoldDB" id="A0A109V015"/>
<evidence type="ECO:0000313" key="9">
    <source>
        <dbReference type="Proteomes" id="UP000243052"/>
    </source>
</evidence>
<dbReference type="OrthoDB" id="1746530at2759"/>
<dbReference type="GO" id="GO:0006384">
    <property type="term" value="P:transcription initiation at RNA polymerase III promoter"/>
    <property type="evidence" value="ECO:0007669"/>
    <property type="project" value="InterPro"/>
</dbReference>
<evidence type="ECO:0000256" key="5">
    <source>
        <dbReference type="ARBA" id="ARBA00023163"/>
    </source>
</evidence>
<evidence type="ECO:0000256" key="4">
    <source>
        <dbReference type="ARBA" id="ARBA00022478"/>
    </source>
</evidence>
<evidence type="ECO:0000313" key="8">
    <source>
        <dbReference type="EMBL" id="AMD22157.1"/>
    </source>
</evidence>
<dbReference type="GeneID" id="28725499"/>
<dbReference type="InterPro" id="IPR038846">
    <property type="entry name" value="RPC9"/>
</dbReference>
<evidence type="ECO:0000256" key="2">
    <source>
        <dbReference type="ARBA" id="ARBA00006898"/>
    </source>
</evidence>
<evidence type="ECO:0000256" key="1">
    <source>
        <dbReference type="ARBA" id="ARBA00004123"/>
    </source>
</evidence>
<accession>A0A109V015</accession>
<keyword evidence="6" id="KW-0539">Nucleus</keyword>
<dbReference type="PANTHER" id="PTHR15561">
    <property type="entry name" value="CALCITONIN GENE-RELATED PEPTIDE-RECEPTOR COMPONENT PROTEIN"/>
    <property type="match status" value="1"/>
</dbReference>
<keyword evidence="5" id="KW-0804">Transcription</keyword>
<dbReference type="InterPro" id="IPR005574">
    <property type="entry name" value="Rpb4/RPC9"/>
</dbReference>
<keyword evidence="4" id="KW-0240">DNA-directed RNA polymerase</keyword>